<dbReference type="KEGG" id="bbp:BBPR_0145"/>
<comment type="subcellular location">
    <subcellularLocation>
        <location evidence="1">Cell membrane</location>
        <topology evidence="1">Multi-pass membrane protein</topology>
    </subcellularLocation>
</comment>
<dbReference type="Pfam" id="PF07690">
    <property type="entry name" value="MFS_1"/>
    <property type="match status" value="1"/>
</dbReference>
<evidence type="ECO:0000256" key="1">
    <source>
        <dbReference type="ARBA" id="ARBA00004651"/>
    </source>
</evidence>
<feature type="transmembrane region" description="Helical" evidence="6">
    <location>
        <begin position="449"/>
        <end position="468"/>
    </location>
</feature>
<dbReference type="PANTHER" id="PTHR23528">
    <property type="match status" value="1"/>
</dbReference>
<feature type="transmembrane region" description="Helical" evidence="6">
    <location>
        <begin position="378"/>
        <end position="399"/>
    </location>
</feature>
<dbReference type="EMBL" id="CP001840">
    <property type="protein sequence ID" value="ADP35279.1"/>
    <property type="molecule type" value="Genomic_DNA"/>
</dbReference>
<organism evidence="8 9">
    <name type="scientific">Bifidobacterium bifidum (strain PRL2010)</name>
    <dbReference type="NCBI Taxonomy" id="702459"/>
    <lineage>
        <taxon>Bacteria</taxon>
        <taxon>Bacillati</taxon>
        <taxon>Actinomycetota</taxon>
        <taxon>Actinomycetes</taxon>
        <taxon>Bifidobacteriales</taxon>
        <taxon>Bifidobacteriaceae</taxon>
        <taxon>Bifidobacterium</taxon>
    </lineage>
</organism>
<dbReference type="CDD" id="cd06174">
    <property type="entry name" value="MFS"/>
    <property type="match status" value="1"/>
</dbReference>
<reference evidence="8 9" key="1">
    <citation type="journal article" date="2010" name="Proc. Natl. Acad. Sci. U.S.A.">
        <title>Genome analysis of Bifidobacterium bifidum PRL2010 reveals metabolic pathways for host-derived glycan foraging.</title>
        <authorList>
            <person name="Turroni F."/>
            <person name="Bottacini F."/>
            <person name="Foroni E."/>
            <person name="Mulder I."/>
            <person name="Kim J.H."/>
            <person name="Zomer A."/>
            <person name="Sanchez B."/>
            <person name="Bidossi A."/>
            <person name="Ferrarini A."/>
            <person name="Giubellini V."/>
            <person name="Delledonne M."/>
            <person name="Henrissat B."/>
            <person name="Coutinho P."/>
            <person name="Oggioni M."/>
            <person name="Fitzgerald G.F."/>
            <person name="Mills D."/>
            <person name="Margolles A."/>
            <person name="Kelly D."/>
            <person name="van Sinderen D."/>
            <person name="Ventura M."/>
        </authorList>
    </citation>
    <scope>NUCLEOTIDE SEQUENCE [LARGE SCALE GENOMIC DNA]</scope>
    <source>
        <strain evidence="8 9">PRL2010</strain>
    </source>
</reference>
<dbReference type="PANTHER" id="PTHR23528:SF1">
    <property type="entry name" value="MAJOR FACILITATOR SUPERFAMILY (MFS) PROFILE DOMAIN-CONTAINING PROTEIN"/>
    <property type="match status" value="1"/>
</dbReference>
<dbReference type="GO" id="GO:0022857">
    <property type="term" value="F:transmembrane transporter activity"/>
    <property type="evidence" value="ECO:0007669"/>
    <property type="project" value="InterPro"/>
</dbReference>
<protein>
    <submittedName>
        <fullName evidence="8">ScrT Sucrose transporter</fullName>
    </submittedName>
</protein>
<sequence>MTDDQQQPNEFPAPKPLPGSVYIRPGIDDRPDYDKVLSPEDKSAVARLAVHQPRRKVEASVTQAETQVAQMTSEGSPAAAAASVDTAVPDMGSAYVDMRDPVVSADGQRPNPGQVTRLSWGFAVGATMSIVPWAALNLLALSAVIAKVSWQRVSSAVASRAAFSGGGQELSESLVSRIGAVGDGGVASAWAIDLAVVVVVGVVVSLIAEAVVSALSDRTRVAAGRRTPWIIAGGVVSAVMTLALGLCSNVVGIALLWGLVQVGYVMLTVPMAAAFSERVPDKFRPRIVRARGIGQMVGQALGVWIGVACVVFGGLYTPFVTAAAVFLLAGIVPVLVWPKEPSSEEQPHTAMSAHMLMERFRAPRRAVEFWKAFASRSLVSAGVGLTTMFLWFIASALIFRDWFTQGNSSPIAVPVCSLIASMALATLVGSVGAAFIAGPVGEYIEDPRYLSVISCVLYTVALALPMTMPSAVSMVLFALIGGFAFGLIDTFGQLLAMGALPDARSAGHDLAFFNLSNSVGLALAAIIGAVGVAVTGGFSVLFPAAIVCVLASAVVTISMKR</sequence>
<feature type="transmembrane region" description="Helical" evidence="6">
    <location>
        <begin position="540"/>
        <end position="559"/>
    </location>
</feature>
<evidence type="ECO:0000259" key="7">
    <source>
        <dbReference type="PROSITE" id="PS50850"/>
    </source>
</evidence>
<dbReference type="PROSITE" id="PS50850">
    <property type="entry name" value="MFS"/>
    <property type="match status" value="1"/>
</dbReference>
<dbReference type="InterPro" id="IPR036259">
    <property type="entry name" value="MFS_trans_sf"/>
</dbReference>
<feature type="transmembrane region" description="Helical" evidence="6">
    <location>
        <begin position="227"/>
        <end position="246"/>
    </location>
</feature>
<dbReference type="HOGENOM" id="CLU_040011_0_0_11"/>
<evidence type="ECO:0000256" key="6">
    <source>
        <dbReference type="SAM" id="Phobius"/>
    </source>
</evidence>
<feature type="transmembrane region" description="Helical" evidence="6">
    <location>
        <begin position="194"/>
        <end position="215"/>
    </location>
</feature>
<keyword evidence="3 6" id="KW-1133">Transmembrane helix</keyword>
<evidence type="ECO:0000256" key="2">
    <source>
        <dbReference type="ARBA" id="ARBA00022692"/>
    </source>
</evidence>
<dbReference type="PATRIC" id="fig|702459.3.peg.153"/>
<evidence type="ECO:0000256" key="5">
    <source>
        <dbReference type="SAM" id="MobiDB-lite"/>
    </source>
</evidence>
<gene>
    <name evidence="8" type="primary">scrT</name>
    <name evidence="8" type="ordered locus">BBPR_0145</name>
</gene>
<feature type="region of interest" description="Disordered" evidence="5">
    <location>
        <begin position="1"/>
        <end position="33"/>
    </location>
</feature>
<dbReference type="Proteomes" id="UP000002312">
    <property type="component" value="Chromosome"/>
</dbReference>
<proteinExistence type="predicted"/>
<evidence type="ECO:0000313" key="9">
    <source>
        <dbReference type="Proteomes" id="UP000002312"/>
    </source>
</evidence>
<keyword evidence="2 6" id="KW-0812">Transmembrane</keyword>
<feature type="transmembrane region" description="Helical" evidence="6">
    <location>
        <begin position="296"/>
        <end position="313"/>
    </location>
</feature>
<feature type="transmembrane region" description="Helical" evidence="6">
    <location>
        <begin position="474"/>
        <end position="500"/>
    </location>
</feature>
<name>A0A0H3EAD9_BIFBP</name>
<dbReference type="GO" id="GO:0005886">
    <property type="term" value="C:plasma membrane"/>
    <property type="evidence" value="ECO:0007669"/>
    <property type="project" value="UniProtKB-SubCell"/>
</dbReference>
<feature type="transmembrane region" description="Helical" evidence="6">
    <location>
        <begin position="411"/>
        <end position="437"/>
    </location>
</feature>
<dbReference type="OrthoDB" id="7584869at2"/>
<dbReference type="SUPFAM" id="SSF103473">
    <property type="entry name" value="MFS general substrate transporter"/>
    <property type="match status" value="1"/>
</dbReference>
<evidence type="ECO:0000256" key="4">
    <source>
        <dbReference type="ARBA" id="ARBA00023136"/>
    </source>
</evidence>
<dbReference type="InterPro" id="IPR020846">
    <property type="entry name" value="MFS_dom"/>
</dbReference>
<feature type="transmembrane region" description="Helical" evidence="6">
    <location>
        <begin position="118"/>
        <end position="145"/>
    </location>
</feature>
<feature type="transmembrane region" description="Helical" evidence="6">
    <location>
        <begin position="512"/>
        <end position="534"/>
    </location>
</feature>
<evidence type="ECO:0000313" key="8">
    <source>
        <dbReference type="EMBL" id="ADP35279.1"/>
    </source>
</evidence>
<evidence type="ECO:0000256" key="3">
    <source>
        <dbReference type="ARBA" id="ARBA00022989"/>
    </source>
</evidence>
<dbReference type="InterPro" id="IPR011701">
    <property type="entry name" value="MFS"/>
</dbReference>
<dbReference type="Gene3D" id="1.20.1250.20">
    <property type="entry name" value="MFS general substrate transporter like domains"/>
    <property type="match status" value="1"/>
</dbReference>
<dbReference type="RefSeq" id="WP_013389417.1">
    <property type="nucleotide sequence ID" value="NC_014638.1"/>
</dbReference>
<keyword evidence="4 6" id="KW-0472">Membrane</keyword>
<accession>A0A0H3EAD9</accession>
<feature type="domain" description="Major facilitator superfamily (MFS) profile" evidence="7">
    <location>
        <begin position="135"/>
        <end position="561"/>
    </location>
</feature>
<dbReference type="eggNOG" id="COG2211">
    <property type="taxonomic scope" value="Bacteria"/>
</dbReference>
<feature type="transmembrane region" description="Helical" evidence="6">
    <location>
        <begin position="319"/>
        <end position="337"/>
    </location>
</feature>
<feature type="transmembrane region" description="Helical" evidence="6">
    <location>
        <begin position="252"/>
        <end position="275"/>
    </location>
</feature>
<dbReference type="AlphaFoldDB" id="A0A0H3EAD9"/>